<dbReference type="RefSeq" id="WP_075364716.1">
    <property type="nucleotide sequence ID" value="NZ_MLBF01000012.1"/>
</dbReference>
<keyword evidence="2" id="KW-0378">Hydrolase</keyword>
<dbReference type="AlphaFoldDB" id="A0A1Q8QXB7"/>
<accession>A0A1Q8QXB7</accession>
<dbReference type="GO" id="GO:0006508">
    <property type="term" value="P:proteolysis"/>
    <property type="evidence" value="ECO:0007669"/>
    <property type="project" value="InterPro"/>
</dbReference>
<comment type="caution">
    <text evidence="2">The sequence shown here is derived from an EMBL/GenBank/DDBJ whole genome shotgun (WGS) entry which is preliminary data.</text>
</comment>
<dbReference type="OrthoDB" id="9803993at2"/>
<dbReference type="Proteomes" id="UP000186102">
    <property type="component" value="Unassembled WGS sequence"/>
</dbReference>
<dbReference type="SUPFAM" id="SSF144052">
    <property type="entry name" value="Thermophilic metalloprotease-like"/>
    <property type="match status" value="1"/>
</dbReference>
<evidence type="ECO:0000256" key="1">
    <source>
        <dbReference type="ARBA" id="ARBA00022723"/>
    </source>
</evidence>
<dbReference type="EMBL" id="MLBF01000012">
    <property type="protein sequence ID" value="OLN31978.1"/>
    <property type="molecule type" value="Genomic_DNA"/>
</dbReference>
<dbReference type="PANTHER" id="PTHR34448">
    <property type="entry name" value="AMINOPEPTIDASE"/>
    <property type="match status" value="1"/>
</dbReference>
<protein>
    <submittedName>
        <fullName evidence="2">Leucyl aminopeptidase</fullName>
    </submittedName>
</protein>
<dbReference type="STRING" id="1888891.DSOL_2071"/>
<keyword evidence="2" id="KW-0031">Aminopeptidase</keyword>
<dbReference type="Pfam" id="PF26233">
    <property type="entry name" value="NicX"/>
    <property type="match status" value="1"/>
</dbReference>
<evidence type="ECO:0000313" key="3">
    <source>
        <dbReference type="Proteomes" id="UP000186102"/>
    </source>
</evidence>
<dbReference type="GO" id="GO:0004177">
    <property type="term" value="F:aminopeptidase activity"/>
    <property type="evidence" value="ECO:0007669"/>
    <property type="project" value="UniProtKB-KW"/>
</dbReference>
<proteinExistence type="predicted"/>
<reference evidence="2 3" key="1">
    <citation type="submission" date="2016-09" db="EMBL/GenBank/DDBJ databases">
        <title>Complete genome of Desulfosporosinus sp. OL.</title>
        <authorList>
            <person name="Mardanov A."/>
            <person name="Beletsky A."/>
            <person name="Panova A."/>
            <person name="Karnachuk O."/>
            <person name="Ravin N."/>
        </authorList>
    </citation>
    <scope>NUCLEOTIDE SEQUENCE [LARGE SCALE GENOMIC DNA]</scope>
    <source>
        <strain evidence="2 3">OL</strain>
    </source>
</reference>
<keyword evidence="2" id="KW-0645">Protease</keyword>
<organism evidence="2 3">
    <name type="scientific">Desulfosporosinus metallidurans</name>
    <dbReference type="NCBI Taxonomy" id="1888891"/>
    <lineage>
        <taxon>Bacteria</taxon>
        <taxon>Bacillati</taxon>
        <taxon>Bacillota</taxon>
        <taxon>Clostridia</taxon>
        <taxon>Eubacteriales</taxon>
        <taxon>Desulfitobacteriaceae</taxon>
        <taxon>Desulfosporosinus</taxon>
    </lineage>
</organism>
<evidence type="ECO:0000313" key="2">
    <source>
        <dbReference type="EMBL" id="OLN31978.1"/>
    </source>
</evidence>
<keyword evidence="3" id="KW-1185">Reference proteome</keyword>
<dbReference type="GO" id="GO:0046872">
    <property type="term" value="F:metal ion binding"/>
    <property type="evidence" value="ECO:0007669"/>
    <property type="project" value="UniProtKB-KW"/>
</dbReference>
<sequence>MSLKKGSQVVLRDCLNVRPGEKVLIVSDDEKLKIGQALYEEAQSLGAEGMLMVMKPRAVNGEEPPEPVAKAMAAADVVICPTVSSLTHTNARIQAVKRGARVATMPGITEEMFSEGAITADYNEVQALTLKVTELLTKAETVKIIKDGFVLAMSLKGRKGVPSTGVYRDPGTSGNLPSGEAYIAPIEGTAQGETVIDGSMVGIGKLCQPLHVKILDGKLVEMRGQDADKVQILFANERNASLGELGIGTNPQARLSGVILEDEKVYGTVHIAFGTNTSFGGTVKADCHLDGIILKPDVYFDDICIIAQGEFII</sequence>
<keyword evidence="1" id="KW-0479">Metal-binding</keyword>
<dbReference type="InterPro" id="IPR052170">
    <property type="entry name" value="M29_Exopeptidase"/>
</dbReference>
<name>A0A1Q8QXB7_9FIRM</name>
<dbReference type="InterPro" id="IPR058739">
    <property type="entry name" value="NicX"/>
</dbReference>
<gene>
    <name evidence="2" type="ORF">DSOL_2071</name>
</gene>
<dbReference type="PANTHER" id="PTHR34448:SF1">
    <property type="entry name" value="BLL6088 PROTEIN"/>
    <property type="match status" value="1"/>
</dbReference>